<dbReference type="GO" id="GO:0032259">
    <property type="term" value="P:methylation"/>
    <property type="evidence" value="ECO:0007669"/>
    <property type="project" value="UniProtKB-KW"/>
</dbReference>
<dbReference type="GO" id="GO:0008168">
    <property type="term" value="F:methyltransferase activity"/>
    <property type="evidence" value="ECO:0007669"/>
    <property type="project" value="UniProtKB-KW"/>
</dbReference>
<evidence type="ECO:0000256" key="1">
    <source>
        <dbReference type="SAM" id="MobiDB-lite"/>
    </source>
</evidence>
<feature type="compositionally biased region" description="Basic and acidic residues" evidence="1">
    <location>
        <begin position="1"/>
        <end position="17"/>
    </location>
</feature>
<dbReference type="PANTHER" id="PTHR39444:SF3">
    <property type="entry name" value="SITE-SPECIFIC DNA-METHYLTRANSFERASE (ADENINE-SPECIFIC)"/>
    <property type="match status" value="1"/>
</dbReference>
<dbReference type="GeneID" id="9832008"/>
<dbReference type="AlphaFoldDB" id="A0A090MAZ1"/>
<dbReference type="EMBL" id="CAID01000010">
    <property type="protein sequence ID" value="CEF99289.1"/>
    <property type="molecule type" value="Genomic_DNA"/>
</dbReference>
<dbReference type="KEGG" id="ota:OT_ostta10g00600"/>
<evidence type="ECO:0000313" key="2">
    <source>
        <dbReference type="EMBL" id="CEF99289.1"/>
    </source>
</evidence>
<protein>
    <submittedName>
        <fullName evidence="2">DNA methylase, N-6 adenine-specific, conserved site</fullName>
    </submittedName>
</protein>
<proteinExistence type="predicted"/>
<dbReference type="GO" id="GO:0003676">
    <property type="term" value="F:nucleic acid binding"/>
    <property type="evidence" value="ECO:0007669"/>
    <property type="project" value="InterPro"/>
</dbReference>
<name>A0A090MAZ1_OSTTA</name>
<dbReference type="PANTHER" id="PTHR39444">
    <property type="entry name" value="SITE-SPECIFIC DNA-METHYLTRANSFERASE (ADENINE-SPECIFIC)"/>
    <property type="match status" value="1"/>
</dbReference>
<keyword evidence="2" id="KW-0808">Transferase</keyword>
<organism evidence="2 3">
    <name type="scientific">Ostreococcus tauri</name>
    <name type="common">Marine green alga</name>
    <dbReference type="NCBI Taxonomy" id="70448"/>
    <lineage>
        <taxon>Eukaryota</taxon>
        <taxon>Viridiplantae</taxon>
        <taxon>Chlorophyta</taxon>
        <taxon>Mamiellophyceae</taxon>
        <taxon>Mamiellales</taxon>
        <taxon>Bathycoccaceae</taxon>
        <taxon>Ostreococcus</taxon>
    </lineage>
</organism>
<dbReference type="PROSITE" id="PS00092">
    <property type="entry name" value="N6_MTASE"/>
    <property type="match status" value="1"/>
</dbReference>
<keyword evidence="2" id="KW-0489">Methyltransferase</keyword>
<dbReference type="InParanoid" id="A0A090MAZ1"/>
<dbReference type="RefSeq" id="XP_022839748.1">
    <property type="nucleotide sequence ID" value="XM_022983106.1"/>
</dbReference>
<keyword evidence="3" id="KW-1185">Reference proteome</keyword>
<accession>A0A090MAZ1</accession>
<dbReference type="InterPro" id="IPR002052">
    <property type="entry name" value="DNA_methylase_N6_adenine_CS"/>
</dbReference>
<reference evidence="2 3" key="2">
    <citation type="journal article" date="2014" name="BMC Genomics">
        <title>An improved genome of the model marine alga Ostreococcus tauri unfolds by assessing Illumina de novo assemblies.</title>
        <authorList>
            <person name="Blanc-Mathieu R."/>
            <person name="Verhelst B."/>
            <person name="Derelle E."/>
            <person name="Rombauts S."/>
            <person name="Bouget F.Y."/>
            <person name="Carre I."/>
            <person name="Chateau A."/>
            <person name="Eyre-Walker A."/>
            <person name="Grimsley N."/>
            <person name="Moreau H."/>
            <person name="Piegu B."/>
            <person name="Rivals E."/>
            <person name="Schackwitz W."/>
            <person name="Van de Peer Y."/>
            <person name="Piganeau G."/>
        </authorList>
    </citation>
    <scope>NUCLEOTIDE SEQUENCE [LARGE SCALE GENOMIC DNA]</scope>
    <source>
        <strain evidence="3">OTTH 0595 / CCAP 157/2 / RCC745</strain>
    </source>
</reference>
<evidence type="ECO:0000313" key="3">
    <source>
        <dbReference type="Proteomes" id="UP000009170"/>
    </source>
</evidence>
<feature type="compositionally biased region" description="Basic and acidic residues" evidence="1">
    <location>
        <begin position="25"/>
        <end position="49"/>
    </location>
</feature>
<dbReference type="OrthoDB" id="203687at2759"/>
<sequence length="336" mass="38482">MKKRRERDGDASGDRGGDVSTSTRTSDDVGARWKARDGDTRKSNGEMKRRGSSSKAAKRAKVLAHLSVKTSGRVTPALKGGLAFGDVDEADHCETPFRAYRDVEPFLFAIAKALKREKKDLRIYDPYYCEGSMVEHLRALGFESVYNRNEDFYEKVATKTTPDFDVLVTNPPYSGDHFKRILTFCRDSNKPWLLLLPNFVCRKSYYEECVGERAKPLFLIPDSTKPYRYWAPGRNEDGVRAKGTTPFETFWYIEFSGTLDPEAQRAWWLKKYKAHSTCDIPALDEALPQQQRLQKRPNPAVRAAMRAEGKVIDRPLGRGIYFDPDKAKKQQKKERF</sequence>
<gene>
    <name evidence="2" type="ORF">OT_ostta10g00600</name>
</gene>
<reference evidence="3" key="1">
    <citation type="journal article" date="2006" name="Proc. Natl. Acad. Sci. U.S.A.">
        <title>Genome analysis of the smallest free-living eukaryote Ostreococcus tauri unveils many unique features.</title>
        <authorList>
            <person name="Derelle E."/>
            <person name="Ferraz C."/>
            <person name="Rombauts S."/>
            <person name="Rouze P."/>
            <person name="Worden A.Z."/>
            <person name="Robbens S."/>
            <person name="Partensky F."/>
            <person name="Degroeve S."/>
            <person name="Echeynie S."/>
            <person name="Cooke R."/>
            <person name="Saeys Y."/>
            <person name="Wuyts J."/>
            <person name="Jabbari K."/>
            <person name="Bowler C."/>
            <person name="Panaud O."/>
            <person name="Piegu B."/>
            <person name="Ball S.G."/>
            <person name="Ral J.-P."/>
            <person name="Bouget F.-Y."/>
            <person name="Piganeau G."/>
            <person name="De Baets B."/>
            <person name="Picard A."/>
            <person name="Delseny M."/>
            <person name="Demaille J."/>
            <person name="Van de Peer Y."/>
            <person name="Moreau H."/>
        </authorList>
    </citation>
    <scope>NUCLEOTIDE SEQUENCE [LARGE SCALE GENOMIC DNA]</scope>
    <source>
        <strain evidence="3">OTTH 0595 / CCAP 157/2 / RCC745</strain>
    </source>
</reference>
<feature type="region of interest" description="Disordered" evidence="1">
    <location>
        <begin position="1"/>
        <end position="57"/>
    </location>
</feature>
<comment type="caution">
    <text evidence="2">The sequence shown here is derived from an EMBL/GenBank/DDBJ whole genome shotgun (WGS) entry which is preliminary data.</text>
</comment>
<dbReference type="Proteomes" id="UP000009170">
    <property type="component" value="Unassembled WGS sequence"/>
</dbReference>